<feature type="domain" description="NADH:quinone oxidoreductase/Mrp antiporter transmembrane" evidence="7">
    <location>
        <begin position="124"/>
        <end position="418"/>
    </location>
</feature>
<proteinExistence type="inferred from homology"/>
<dbReference type="PANTHER" id="PTHR22773">
    <property type="entry name" value="NADH DEHYDROGENASE"/>
    <property type="match status" value="1"/>
</dbReference>
<protein>
    <recommendedName>
        <fullName evidence="5">NADH-quinone oxidoreductase subunit N</fullName>
        <ecNumber evidence="5">7.1.1.-</ecNumber>
    </recommendedName>
    <alternativeName>
        <fullName evidence="5">NADH dehydrogenase I subunit N</fullName>
    </alternativeName>
    <alternativeName>
        <fullName evidence="5">NDH-1 subunit N</fullName>
    </alternativeName>
</protein>
<dbReference type="STRING" id="1226968.A6A40_08530"/>
<dbReference type="NCBIfam" id="TIGR01770">
    <property type="entry name" value="NDH_I_N"/>
    <property type="match status" value="1"/>
</dbReference>
<evidence type="ECO:0000313" key="8">
    <source>
        <dbReference type="EMBL" id="ANC93133.1"/>
    </source>
</evidence>
<feature type="transmembrane region" description="Helical" evidence="5">
    <location>
        <begin position="273"/>
        <end position="292"/>
    </location>
</feature>
<keyword evidence="4 5" id="KW-0472">Membrane</keyword>
<gene>
    <name evidence="5" type="primary">nuoN</name>
    <name evidence="8" type="ORF">A6A40_08530</name>
</gene>
<dbReference type="OrthoDB" id="9811718at2"/>
<feature type="transmembrane region" description="Helical" evidence="5">
    <location>
        <begin position="192"/>
        <end position="218"/>
    </location>
</feature>
<dbReference type="NCBIfam" id="NF004440">
    <property type="entry name" value="PRK05777.1-3"/>
    <property type="match status" value="1"/>
</dbReference>
<dbReference type="GO" id="GO:0048038">
    <property type="term" value="F:quinone binding"/>
    <property type="evidence" value="ECO:0007669"/>
    <property type="project" value="UniProtKB-KW"/>
</dbReference>
<dbReference type="EC" id="7.1.1.-" evidence="5"/>
<feature type="transmembrane region" description="Helical" evidence="5">
    <location>
        <begin position="394"/>
        <end position="424"/>
    </location>
</feature>
<dbReference type="Pfam" id="PF00361">
    <property type="entry name" value="Proton_antipo_M"/>
    <property type="match status" value="1"/>
</dbReference>
<dbReference type="InterPro" id="IPR010096">
    <property type="entry name" value="NADH-Q_OxRdtase_suN/2"/>
</dbReference>
<comment type="similarity">
    <text evidence="5">Belongs to the complex I subunit 2 family.</text>
</comment>
<organism evidence="8 9">
    <name type="scientific">Azospirillum humicireducens</name>
    <dbReference type="NCBI Taxonomy" id="1226968"/>
    <lineage>
        <taxon>Bacteria</taxon>
        <taxon>Pseudomonadati</taxon>
        <taxon>Pseudomonadota</taxon>
        <taxon>Alphaproteobacteria</taxon>
        <taxon>Rhodospirillales</taxon>
        <taxon>Azospirillaceae</taxon>
        <taxon>Azospirillum</taxon>
    </lineage>
</organism>
<feature type="transmembrane region" description="Helical" evidence="5">
    <location>
        <begin position="368"/>
        <end position="388"/>
    </location>
</feature>
<dbReference type="InterPro" id="IPR001750">
    <property type="entry name" value="ND/Mrp_TM"/>
</dbReference>
<dbReference type="GO" id="GO:0008137">
    <property type="term" value="F:NADH dehydrogenase (ubiquinone) activity"/>
    <property type="evidence" value="ECO:0007669"/>
    <property type="project" value="InterPro"/>
</dbReference>
<keyword evidence="5" id="KW-0830">Ubiquinone</keyword>
<feature type="transmembrane region" description="Helical" evidence="5">
    <location>
        <begin position="15"/>
        <end position="32"/>
    </location>
</feature>
<comment type="function">
    <text evidence="5">NDH-1 shuttles electrons from NADH, via FMN and iron-sulfur (Fe-S) centers, to quinones in the respiratory chain. The immediate electron acceptor for the enzyme in this species is believed to be ubiquinone. Couples the redox reaction to proton translocation (for every two electrons transferred, four hydrogen ions are translocated across the cytoplasmic membrane), and thus conserves the redox energy in a proton gradient.</text>
</comment>
<feature type="transmembrane region" description="Helical" evidence="5">
    <location>
        <begin position="159"/>
        <end position="180"/>
    </location>
</feature>
<keyword evidence="3 5" id="KW-1133">Transmembrane helix</keyword>
<dbReference type="PRINTS" id="PR01434">
    <property type="entry name" value="NADHDHGNASE5"/>
</dbReference>
<sequence>MTAVFPDLWPALPEIFLALSGVALLMLGVFRGDGFTRPVSYLAIVCMLLAAVLAMGYGSGRVVTFNGMFVMDAFGVFMKVLVLVSAAFAVILSLGFNEREQMARFEFPVLMIFATLGMLMMISANDFISLYVGLETQSLALYVIAAFRRDSAKSSEAGLKYFVLGSLSSGMLLYGASLVYGFAGTTSFDKVAALFAGGAHVSPGLVIGLVFVMAGLAFKISAAPFHMWTPDVYEGAPTPVTAFFAAAPKVAAIALLTRVVIEPFGHLAAQWHQVLVAAAVLSMVIGSFVAIMQTNIKRLMAYSSIGHVGYALVGLTTGTQDGVRGVLIYMALYIAMNIGAFAVILSMKAKGQMLEEIKDFAGLSKTNPMLAATMAIFMFSMAGIPPMAGFFGKLYVFLAAVAAQEYTLAVIGVLTSVVGAFYYLRIIKIMYFDEPAVVVDKVDDDGMTGVLVVTSLFTLLFFVAPAPILNGAAAAAAALFAG</sequence>
<evidence type="ECO:0000256" key="5">
    <source>
        <dbReference type="HAMAP-Rule" id="MF_00445"/>
    </source>
</evidence>
<keyword evidence="9" id="KW-1185">Reference proteome</keyword>
<name>A0A160JJ03_9PROT</name>
<keyword evidence="5" id="KW-1278">Translocase</keyword>
<evidence type="ECO:0000256" key="6">
    <source>
        <dbReference type="RuleBase" id="RU000320"/>
    </source>
</evidence>
<feature type="transmembrane region" description="Helical" evidence="5">
    <location>
        <begin position="77"/>
        <end position="96"/>
    </location>
</feature>
<dbReference type="GO" id="GO:0042773">
    <property type="term" value="P:ATP synthesis coupled electron transport"/>
    <property type="evidence" value="ECO:0007669"/>
    <property type="project" value="InterPro"/>
</dbReference>
<keyword evidence="5" id="KW-1003">Cell membrane</keyword>
<feature type="transmembrane region" description="Helical" evidence="5">
    <location>
        <begin position="456"/>
        <end position="481"/>
    </location>
</feature>
<dbReference type="GO" id="GO:0005886">
    <property type="term" value="C:plasma membrane"/>
    <property type="evidence" value="ECO:0007669"/>
    <property type="project" value="UniProtKB-SubCell"/>
</dbReference>
<dbReference type="AlphaFoldDB" id="A0A160JJ03"/>
<dbReference type="EMBL" id="CP015285">
    <property type="protein sequence ID" value="ANC93133.1"/>
    <property type="molecule type" value="Genomic_DNA"/>
</dbReference>
<feature type="transmembrane region" description="Helical" evidence="5">
    <location>
        <begin position="103"/>
        <end position="122"/>
    </location>
</feature>
<comment type="subcellular location">
    <subcellularLocation>
        <location evidence="5">Cell membrane</location>
        <topology evidence="5">Multi-pass membrane protein</topology>
    </subcellularLocation>
    <subcellularLocation>
        <location evidence="1">Endomembrane system</location>
        <topology evidence="1">Multi-pass membrane protein</topology>
    </subcellularLocation>
    <subcellularLocation>
        <location evidence="6">Membrane</location>
        <topology evidence="6">Multi-pass membrane protein</topology>
    </subcellularLocation>
</comment>
<keyword evidence="5" id="KW-0813">Transport</keyword>
<keyword evidence="5" id="KW-0874">Quinone</keyword>
<feature type="transmembrane region" description="Helical" evidence="5">
    <location>
        <begin position="326"/>
        <end position="347"/>
    </location>
</feature>
<comment type="subunit">
    <text evidence="5">NDH-1 is composed of 14 different subunits. Subunits NuoA, H, J, K, L, M, N constitute the membrane sector of the complex.</text>
</comment>
<accession>A0A160JJ03</accession>
<evidence type="ECO:0000313" key="9">
    <source>
        <dbReference type="Proteomes" id="UP000077405"/>
    </source>
</evidence>
<dbReference type="GO" id="GO:0050136">
    <property type="term" value="F:NADH dehydrogenase (quinone) (non-electrogenic) activity"/>
    <property type="evidence" value="ECO:0007669"/>
    <property type="project" value="UniProtKB-UniRule"/>
</dbReference>
<dbReference type="HAMAP" id="MF_00445">
    <property type="entry name" value="NDH1_NuoN_1"/>
    <property type="match status" value="1"/>
</dbReference>
<keyword evidence="2 5" id="KW-0812">Transmembrane</keyword>
<evidence type="ECO:0000256" key="2">
    <source>
        <dbReference type="ARBA" id="ARBA00022692"/>
    </source>
</evidence>
<evidence type="ECO:0000256" key="1">
    <source>
        <dbReference type="ARBA" id="ARBA00004127"/>
    </source>
</evidence>
<evidence type="ECO:0000259" key="7">
    <source>
        <dbReference type="Pfam" id="PF00361"/>
    </source>
</evidence>
<evidence type="ECO:0000256" key="3">
    <source>
        <dbReference type="ARBA" id="ARBA00022989"/>
    </source>
</evidence>
<dbReference type="RefSeq" id="WP_063636183.1">
    <property type="nucleotide sequence ID" value="NZ_CP015285.1"/>
</dbReference>
<comment type="catalytic activity">
    <reaction evidence="5">
        <text>a quinone + NADH + 5 H(+)(in) = a quinol + NAD(+) + 4 H(+)(out)</text>
        <dbReference type="Rhea" id="RHEA:57888"/>
        <dbReference type="ChEBI" id="CHEBI:15378"/>
        <dbReference type="ChEBI" id="CHEBI:24646"/>
        <dbReference type="ChEBI" id="CHEBI:57540"/>
        <dbReference type="ChEBI" id="CHEBI:57945"/>
        <dbReference type="ChEBI" id="CHEBI:132124"/>
    </reaction>
</comment>
<dbReference type="Proteomes" id="UP000077405">
    <property type="component" value="Chromosome"/>
</dbReference>
<feature type="transmembrane region" description="Helical" evidence="5">
    <location>
        <begin position="239"/>
        <end position="261"/>
    </location>
</feature>
<keyword evidence="5" id="KW-0520">NAD</keyword>
<reference evidence="8 9" key="1">
    <citation type="journal article" date="2013" name="Int. J. Syst. Evol. Microbiol.">
        <title>Azospirillum humicireducens sp. nov., a nitrogen-fixing bacterium isolated from a microbial fuel cell.</title>
        <authorList>
            <person name="Zhou S."/>
            <person name="Han L."/>
            <person name="Wang Y."/>
            <person name="Yang G."/>
            <person name="Zhuang L."/>
            <person name="Hu P."/>
        </authorList>
    </citation>
    <scope>NUCLEOTIDE SEQUENCE [LARGE SCALE GENOMIC DNA]</scope>
    <source>
        <strain evidence="8 9">SgZ-5</strain>
    </source>
</reference>
<dbReference type="KEGG" id="ahu:A6A40_08530"/>
<dbReference type="GO" id="GO:0012505">
    <property type="term" value="C:endomembrane system"/>
    <property type="evidence" value="ECO:0007669"/>
    <property type="project" value="UniProtKB-SubCell"/>
</dbReference>
<evidence type="ECO:0000256" key="4">
    <source>
        <dbReference type="ARBA" id="ARBA00023136"/>
    </source>
</evidence>
<feature type="transmembrane region" description="Helical" evidence="5">
    <location>
        <begin position="39"/>
        <end position="57"/>
    </location>
</feature>